<organism evidence="4 5">
    <name type="scientific">Hydrogenophaga intermedia</name>
    <dbReference type="NCBI Taxonomy" id="65786"/>
    <lineage>
        <taxon>Bacteria</taxon>
        <taxon>Pseudomonadati</taxon>
        <taxon>Pseudomonadota</taxon>
        <taxon>Betaproteobacteria</taxon>
        <taxon>Burkholderiales</taxon>
        <taxon>Comamonadaceae</taxon>
        <taxon>Hydrogenophaga</taxon>
    </lineage>
</organism>
<sequence length="659" mass="73220">MRLKEGDLPPKADEEETLAAFDRVMPIVATDAEIDAAVRDADLPALLAALAMLTQDPALLADDLKPPSPSMTARIAPQGGMSAEQQAKARALATQALIRYRDAGCPVAPTPSPEWLDRIVQFLIRSGHDDLMDLLRHEVNVPDDQGAPGWHVSEFPNAAGVKVAVVGSGFAGITAAYRLKQAGLDFTVFEKNSEIGGVWWENTYPGCRLDTPNFAYSLSFAQKQDWTQQFSQQPEILRYLQDVVRRAGIRSNIRVNTEVESLEFDEAKAAWKVTARTADGGVHVEHFNFVITAMGLLNRPHVPDFPGLESFRGEVVHSAAWRPDVSVKGKRVALIGTGASAFQIGPEIYSQVDKLHVFQRNAPWMLPTPTYHDDLKPGIQWLLNHVPAYGRWVRFWQFWIGVEGRLHLVEVDPAWQHEVSISAGNEALRQECLATLQQQFADRPDLLVHATPNYPPGAKRMLRDNGTWPQMLKADNVKLVTQEISHLSENAIHTRDGQRHEVDLIICATGFKAADFLYPLKVTGRDGLDLHAHWDGDCRAYLGISVPGFPNLFMTSGPNTGVVVNGSAIFSSECQVEYSLRALRHVLGQGFKTVDCRTGPYVSYNAWIDKGNETKAWAVAKTSSWYKNKSGRAAQTWPFGMLEYWNLTATFRPEDHVLS</sequence>
<dbReference type="AlphaFoldDB" id="A0A1L1PS14"/>
<evidence type="ECO:0000256" key="3">
    <source>
        <dbReference type="ARBA" id="ARBA00023002"/>
    </source>
</evidence>
<keyword evidence="1" id="KW-0285">Flavoprotein</keyword>
<keyword evidence="2" id="KW-0274">FAD</keyword>
<dbReference type="PRINTS" id="PR00419">
    <property type="entry name" value="ADXRDTASE"/>
</dbReference>
<dbReference type="GO" id="GO:0050661">
    <property type="term" value="F:NADP binding"/>
    <property type="evidence" value="ECO:0007669"/>
    <property type="project" value="InterPro"/>
</dbReference>
<dbReference type="InterPro" id="IPR020946">
    <property type="entry name" value="Flavin_mOase-like"/>
</dbReference>
<dbReference type="SUPFAM" id="SSF51905">
    <property type="entry name" value="FAD/NAD(P)-binding domain"/>
    <property type="match status" value="2"/>
</dbReference>
<name>A0A1L1PS14_HYDIT</name>
<protein>
    <submittedName>
        <fullName evidence="4">Putative flavin-containing monooxygenase</fullName>
    </submittedName>
</protein>
<reference evidence="5" key="2">
    <citation type="submission" date="2014-11" db="EMBL/GenBank/DDBJ databases">
        <title>Draft genome sequence of Hydrogenophaga intermedia S1.</title>
        <authorList>
            <person name="Gan H.M."/>
            <person name="Chew T.H."/>
            <person name="Stolz A."/>
        </authorList>
    </citation>
    <scope>NUCLEOTIDE SEQUENCE [LARGE SCALE GENOMIC DNA]</scope>
    <source>
        <strain evidence="5">S1</strain>
    </source>
</reference>
<evidence type="ECO:0000313" key="5">
    <source>
        <dbReference type="Proteomes" id="UP000028878"/>
    </source>
</evidence>
<keyword evidence="5" id="KW-1185">Reference proteome</keyword>
<evidence type="ECO:0000313" key="4">
    <source>
        <dbReference type="EMBL" id="CDN88125.1"/>
    </source>
</evidence>
<keyword evidence="4" id="KW-0503">Monooxygenase</keyword>
<dbReference type="Gene3D" id="3.50.50.60">
    <property type="entry name" value="FAD/NAD(P)-binding domain"/>
    <property type="match status" value="2"/>
</dbReference>
<dbReference type="GO" id="GO:0050660">
    <property type="term" value="F:flavin adenine dinucleotide binding"/>
    <property type="evidence" value="ECO:0007669"/>
    <property type="project" value="InterPro"/>
</dbReference>
<keyword evidence="3" id="KW-0560">Oxidoreductase</keyword>
<dbReference type="GO" id="GO:0004499">
    <property type="term" value="F:N,N-dimethylaniline monooxygenase activity"/>
    <property type="evidence" value="ECO:0007669"/>
    <property type="project" value="InterPro"/>
</dbReference>
<dbReference type="EMBL" id="CCAE010000019">
    <property type="protein sequence ID" value="CDN88125.1"/>
    <property type="molecule type" value="Genomic_DNA"/>
</dbReference>
<dbReference type="PANTHER" id="PTHR42877">
    <property type="entry name" value="L-ORNITHINE N(5)-MONOOXYGENASE-RELATED"/>
    <property type="match status" value="1"/>
</dbReference>
<accession>A0A1L1PS14</accession>
<proteinExistence type="predicted"/>
<dbReference type="Proteomes" id="UP000028878">
    <property type="component" value="Unassembled WGS sequence"/>
</dbReference>
<dbReference type="RefSeq" id="WP_009520251.1">
    <property type="nucleotide sequence ID" value="NZ_CCAE010000019.1"/>
</dbReference>
<dbReference type="PANTHER" id="PTHR42877:SF4">
    <property type="entry name" value="FAD_NAD(P)-BINDING DOMAIN-CONTAINING PROTEIN-RELATED"/>
    <property type="match status" value="1"/>
</dbReference>
<reference evidence="5" key="1">
    <citation type="submission" date="2014-02" db="EMBL/GenBank/DDBJ databases">
        <authorList>
            <person name="Gan H."/>
        </authorList>
    </citation>
    <scope>NUCLEOTIDE SEQUENCE [LARGE SCALE GENOMIC DNA]</scope>
    <source>
        <strain evidence="5">S1</strain>
    </source>
</reference>
<dbReference type="InterPro" id="IPR036188">
    <property type="entry name" value="FAD/NAD-bd_sf"/>
</dbReference>
<gene>
    <name evidence="4" type="ORF">BN948_02557</name>
</gene>
<dbReference type="InterPro" id="IPR051209">
    <property type="entry name" value="FAD-bind_Monooxygenase_sf"/>
</dbReference>
<evidence type="ECO:0000256" key="1">
    <source>
        <dbReference type="ARBA" id="ARBA00022630"/>
    </source>
</evidence>
<dbReference type="Pfam" id="PF00743">
    <property type="entry name" value="FMO-like"/>
    <property type="match status" value="1"/>
</dbReference>
<evidence type="ECO:0000256" key="2">
    <source>
        <dbReference type="ARBA" id="ARBA00022827"/>
    </source>
</evidence>